<dbReference type="SUPFAM" id="SSF56645">
    <property type="entry name" value="Acyl-CoA dehydrogenase NM domain-like"/>
    <property type="match status" value="1"/>
</dbReference>
<dbReference type="GO" id="GO:0003995">
    <property type="term" value="F:acyl-CoA dehydrogenase activity"/>
    <property type="evidence" value="ECO:0007669"/>
    <property type="project" value="InterPro"/>
</dbReference>
<dbReference type="InterPro" id="IPR006089">
    <property type="entry name" value="Acyl-CoA_DH_CS"/>
</dbReference>
<accession>A0A5N6C2M4</accession>
<evidence type="ECO:0000259" key="8">
    <source>
        <dbReference type="Pfam" id="PF02771"/>
    </source>
</evidence>
<proteinExistence type="inferred from homology"/>
<dbReference type="AlphaFoldDB" id="A0A5N6C2M4"/>
<gene>
    <name evidence="9" type="ORF">FH610_003400</name>
</gene>
<comment type="caution">
    <text evidence="9">The sequence shown here is derived from an EMBL/GenBank/DDBJ whole genome shotgun (WGS) entry which is preliminary data.</text>
</comment>
<dbReference type="InterPro" id="IPR037069">
    <property type="entry name" value="AcylCoA_DH/ox_N_sf"/>
</dbReference>
<sequence>MTFCPELSDDLRELRDWVHEFARDVIRPAGVEWDEREETPWPVIQEAAKIGLYSLDFFAQQWFEESGLGLPVAFEELFWGDAGIGLSIVGTGLAAASIAANGTPEQMGEWLPQMFGTPDDVKLGAFCSSEPDAGSDVGAIRTRAVYDEAKDEWVLNGVKTWATNGGIANVHVIVATVDPSLGTRGQASFVVPPGTRGLSQGQKFKKHGIRASHTAEVVLDDVRVPGRCLVGGKEKLDERLARVRAGARSGEQAAMRTFETTRPLVAAMAVGVARAAYEYARDYAREREQFGRKIGENQAVAFLLADMATRVDVARLMTWRAAWTARHGRRFEQAEGSMSKLVASETAVWTTEQAIQILGGAGYTREHPVERFHRDAKIFTIFEGTSEIQRLIIGRAVTGLPVR</sequence>
<evidence type="ECO:0000256" key="5">
    <source>
        <dbReference type="RuleBase" id="RU362125"/>
    </source>
</evidence>
<keyword evidence="5" id="KW-0560">Oxidoreductase</keyword>
<keyword evidence="3 5" id="KW-0285">Flavoprotein</keyword>
<dbReference type="EMBL" id="VDMA02000002">
    <property type="protein sequence ID" value="KAB8187017.1"/>
    <property type="molecule type" value="Genomic_DNA"/>
</dbReference>
<reference evidence="9 10" key="1">
    <citation type="submission" date="2019-10" db="EMBL/GenBank/DDBJ databases">
        <title>Nonomuraea sp. nov., isolated from Phyllanthus amarus.</title>
        <authorList>
            <person name="Klykleung N."/>
            <person name="Tanasupawat S."/>
        </authorList>
    </citation>
    <scope>NUCLEOTIDE SEQUENCE [LARGE SCALE GENOMIC DNA]</scope>
    <source>
        <strain evidence="9 10">CR1-09</strain>
    </source>
</reference>
<feature type="domain" description="Acyl-CoA oxidase/dehydrogenase middle" evidence="7">
    <location>
        <begin position="125"/>
        <end position="222"/>
    </location>
</feature>
<evidence type="ECO:0000256" key="4">
    <source>
        <dbReference type="ARBA" id="ARBA00022827"/>
    </source>
</evidence>
<evidence type="ECO:0000259" key="6">
    <source>
        <dbReference type="Pfam" id="PF00441"/>
    </source>
</evidence>
<dbReference type="SUPFAM" id="SSF47203">
    <property type="entry name" value="Acyl-CoA dehydrogenase C-terminal domain-like"/>
    <property type="match status" value="1"/>
</dbReference>
<dbReference type="InterPro" id="IPR036250">
    <property type="entry name" value="AcylCo_DH-like_C"/>
</dbReference>
<dbReference type="Pfam" id="PF02771">
    <property type="entry name" value="Acyl-CoA_dh_N"/>
    <property type="match status" value="1"/>
</dbReference>
<dbReference type="InterPro" id="IPR006091">
    <property type="entry name" value="Acyl-CoA_Oxase/DH_mid-dom"/>
</dbReference>
<feature type="domain" description="Acyl-CoA dehydrogenase/oxidase C-terminal" evidence="6">
    <location>
        <begin position="250"/>
        <end position="397"/>
    </location>
</feature>
<dbReference type="InterPro" id="IPR046373">
    <property type="entry name" value="Acyl-CoA_Oxase/DH_mid-dom_sf"/>
</dbReference>
<dbReference type="Gene3D" id="1.20.140.10">
    <property type="entry name" value="Butyryl-CoA Dehydrogenase, subunit A, domain 3"/>
    <property type="match status" value="1"/>
</dbReference>
<feature type="domain" description="Acyl-CoA dehydrogenase/oxidase N-terminal" evidence="8">
    <location>
        <begin position="8"/>
        <end position="114"/>
    </location>
</feature>
<dbReference type="PROSITE" id="PS00073">
    <property type="entry name" value="ACYL_COA_DH_2"/>
    <property type="match status" value="1"/>
</dbReference>
<dbReference type="InterPro" id="IPR009100">
    <property type="entry name" value="AcylCoA_DH/oxidase_NM_dom_sf"/>
</dbReference>
<dbReference type="RefSeq" id="WP_139572806.1">
    <property type="nucleotide sequence ID" value="NZ_VDMA02000002.1"/>
</dbReference>
<evidence type="ECO:0000313" key="10">
    <source>
        <dbReference type="Proteomes" id="UP000313066"/>
    </source>
</evidence>
<evidence type="ECO:0000256" key="2">
    <source>
        <dbReference type="ARBA" id="ARBA00009347"/>
    </source>
</evidence>
<name>A0A5N6C2M4_9ACTN</name>
<evidence type="ECO:0000313" key="9">
    <source>
        <dbReference type="EMBL" id="KAB8187017.1"/>
    </source>
</evidence>
<keyword evidence="10" id="KW-1185">Reference proteome</keyword>
<evidence type="ECO:0000256" key="3">
    <source>
        <dbReference type="ARBA" id="ARBA00022630"/>
    </source>
</evidence>
<comment type="similarity">
    <text evidence="2 5">Belongs to the acyl-CoA dehydrogenase family.</text>
</comment>
<organism evidence="9 10">
    <name type="scientific">Microbispora catharanthi</name>
    <dbReference type="NCBI Taxonomy" id="1712871"/>
    <lineage>
        <taxon>Bacteria</taxon>
        <taxon>Bacillati</taxon>
        <taxon>Actinomycetota</taxon>
        <taxon>Actinomycetes</taxon>
        <taxon>Streptosporangiales</taxon>
        <taxon>Streptosporangiaceae</taxon>
        <taxon>Microbispora</taxon>
    </lineage>
</organism>
<keyword evidence="4 5" id="KW-0274">FAD</keyword>
<evidence type="ECO:0000256" key="1">
    <source>
        <dbReference type="ARBA" id="ARBA00001974"/>
    </source>
</evidence>
<dbReference type="InterPro" id="IPR009075">
    <property type="entry name" value="AcylCo_DH/oxidase_C"/>
</dbReference>
<evidence type="ECO:0000259" key="7">
    <source>
        <dbReference type="Pfam" id="PF02770"/>
    </source>
</evidence>
<dbReference type="InterPro" id="IPR013786">
    <property type="entry name" value="AcylCoA_DH/ox_N"/>
</dbReference>
<dbReference type="Gene3D" id="1.10.540.10">
    <property type="entry name" value="Acyl-CoA dehydrogenase/oxidase, N-terminal domain"/>
    <property type="match status" value="1"/>
</dbReference>
<dbReference type="Pfam" id="PF02770">
    <property type="entry name" value="Acyl-CoA_dh_M"/>
    <property type="match status" value="1"/>
</dbReference>
<dbReference type="PANTHER" id="PTHR43884">
    <property type="entry name" value="ACYL-COA DEHYDROGENASE"/>
    <property type="match status" value="1"/>
</dbReference>
<protein>
    <submittedName>
        <fullName evidence="9">Acyl-CoA dehydrogenase</fullName>
    </submittedName>
</protein>
<comment type="cofactor">
    <cofactor evidence="1 5">
        <name>FAD</name>
        <dbReference type="ChEBI" id="CHEBI:57692"/>
    </cofactor>
</comment>
<dbReference type="Proteomes" id="UP000313066">
    <property type="component" value="Unassembled WGS sequence"/>
</dbReference>
<dbReference type="FunFam" id="1.20.140.10:FF:000004">
    <property type="entry name" value="Acyl-CoA dehydrogenase FadE25"/>
    <property type="match status" value="1"/>
</dbReference>
<dbReference type="Pfam" id="PF00441">
    <property type="entry name" value="Acyl-CoA_dh_1"/>
    <property type="match status" value="1"/>
</dbReference>
<dbReference type="PANTHER" id="PTHR43884:SF12">
    <property type="entry name" value="ISOVALERYL-COA DEHYDROGENASE, MITOCHONDRIAL-RELATED"/>
    <property type="match status" value="1"/>
</dbReference>
<dbReference type="GO" id="GO:0050660">
    <property type="term" value="F:flavin adenine dinucleotide binding"/>
    <property type="evidence" value="ECO:0007669"/>
    <property type="project" value="InterPro"/>
</dbReference>
<dbReference type="Gene3D" id="2.40.110.10">
    <property type="entry name" value="Butyryl-CoA Dehydrogenase, subunit A, domain 2"/>
    <property type="match status" value="1"/>
</dbReference>